<dbReference type="Gene3D" id="2.40.50.100">
    <property type="match status" value="1"/>
</dbReference>
<dbReference type="EMBL" id="HE663493">
    <property type="protein sequence ID" value="CCG09253.1"/>
    <property type="molecule type" value="Genomic_DNA"/>
</dbReference>
<name>H6SNC2_PARPM</name>
<dbReference type="SUPFAM" id="SSF111369">
    <property type="entry name" value="HlyD-like secretion proteins"/>
    <property type="match status" value="1"/>
</dbReference>
<dbReference type="eggNOG" id="COG0845">
    <property type="taxonomic scope" value="Bacteria"/>
</dbReference>
<accession>H6SNC2</accession>
<dbReference type="PATRIC" id="fig|1150469.3.peg.2986"/>
<reference evidence="3 4" key="1">
    <citation type="submission" date="2012-02" db="EMBL/GenBank/DDBJ databases">
        <title>Shotgun genome sequence of Phaeospirillum photometricum DSM 122.</title>
        <authorList>
            <person name="Duquesne K."/>
            <person name="Sturgis J."/>
        </authorList>
    </citation>
    <scope>NUCLEOTIDE SEQUENCE [LARGE SCALE GENOMIC DNA]</scope>
    <source>
        <strain evidence="4">DSM122</strain>
    </source>
</reference>
<sequence length="328" mass="34293">MVGGSALGRAVGGPQREQCPRRAGARGGTGVEHHLAGPPVPGLCPDGAGLRQDPVNPGRGSPASRVRRSAGQPERGARGGPRRTAAMRGSRAGVALVLALGVAPAGAQTGLDLRAQLSPRDFTTLAAEIGAKVDRLTVRDGDRFTKGQVLVGFDCSMQKAQRDEARAALSAAEKTVAVNRRLLELKTIGKLENDLALAEADKARARIAATSAAVGKCQIEAPFDGRVVEQKVRAQQFVQPGQALLDILDDSVLELEVVVPSKWLAWLKPGTAFQVVLEETGKTYPVKLVRTGARIDPVSQTVKVTGAIGGHFPELLAGMSGQVLLAEP</sequence>
<proteinExistence type="inferred from homology"/>
<dbReference type="GO" id="GO:0015562">
    <property type="term" value="F:efflux transmembrane transporter activity"/>
    <property type="evidence" value="ECO:0007669"/>
    <property type="project" value="TreeGrafter"/>
</dbReference>
<dbReference type="NCBIfam" id="TIGR01730">
    <property type="entry name" value="RND_mfp"/>
    <property type="match status" value="1"/>
</dbReference>
<dbReference type="HOGENOM" id="CLU_018816_5_0_5"/>
<gene>
    <name evidence="3" type="ORF">RSPPHO_02627</name>
</gene>
<dbReference type="Proteomes" id="UP000033220">
    <property type="component" value="Chromosome DSM 122"/>
</dbReference>
<protein>
    <submittedName>
        <fullName evidence="3">Membrane-fusion protein</fullName>
    </submittedName>
</protein>
<evidence type="ECO:0000313" key="3">
    <source>
        <dbReference type="EMBL" id="CCG09253.1"/>
    </source>
</evidence>
<dbReference type="GO" id="GO:1990281">
    <property type="term" value="C:efflux pump complex"/>
    <property type="evidence" value="ECO:0007669"/>
    <property type="project" value="TreeGrafter"/>
</dbReference>
<dbReference type="Gene3D" id="2.40.30.170">
    <property type="match status" value="1"/>
</dbReference>
<dbReference type="PANTHER" id="PTHR30469">
    <property type="entry name" value="MULTIDRUG RESISTANCE PROTEIN MDTA"/>
    <property type="match status" value="1"/>
</dbReference>
<evidence type="ECO:0000256" key="1">
    <source>
        <dbReference type="ARBA" id="ARBA00009477"/>
    </source>
</evidence>
<evidence type="ECO:0000313" key="4">
    <source>
        <dbReference type="Proteomes" id="UP000033220"/>
    </source>
</evidence>
<dbReference type="KEGG" id="rpm:RSPPHO_02627"/>
<dbReference type="PANTHER" id="PTHR30469:SF15">
    <property type="entry name" value="HLYD FAMILY OF SECRETION PROTEINS"/>
    <property type="match status" value="1"/>
</dbReference>
<keyword evidence="4" id="KW-1185">Reference proteome</keyword>
<comment type="similarity">
    <text evidence="1">Belongs to the membrane fusion protein (MFP) (TC 8.A.1) family.</text>
</comment>
<evidence type="ECO:0000256" key="2">
    <source>
        <dbReference type="SAM" id="MobiDB-lite"/>
    </source>
</evidence>
<dbReference type="AlphaFoldDB" id="H6SNC2"/>
<dbReference type="InterPro" id="IPR006143">
    <property type="entry name" value="RND_pump_MFP"/>
</dbReference>
<organism evidence="3 4">
    <name type="scientific">Pararhodospirillum photometricum DSM 122</name>
    <dbReference type="NCBI Taxonomy" id="1150469"/>
    <lineage>
        <taxon>Bacteria</taxon>
        <taxon>Pseudomonadati</taxon>
        <taxon>Pseudomonadota</taxon>
        <taxon>Alphaproteobacteria</taxon>
        <taxon>Rhodospirillales</taxon>
        <taxon>Rhodospirillaceae</taxon>
        <taxon>Pararhodospirillum</taxon>
    </lineage>
</organism>
<dbReference type="STRING" id="1150469.RSPPHO_02627"/>
<feature type="region of interest" description="Disordered" evidence="2">
    <location>
        <begin position="1"/>
        <end position="88"/>
    </location>
</feature>